<keyword evidence="11" id="KW-0547">Nucleotide-binding</keyword>
<dbReference type="SMART" id="SM00388">
    <property type="entry name" value="HisKA"/>
    <property type="match status" value="1"/>
</dbReference>
<dbReference type="RefSeq" id="WP_190421246.1">
    <property type="nucleotide sequence ID" value="NZ_JAAOCA010000015.1"/>
</dbReference>
<evidence type="ECO:0000313" key="20">
    <source>
        <dbReference type="EMBL" id="MBD1599644.1"/>
    </source>
</evidence>
<evidence type="ECO:0000256" key="2">
    <source>
        <dbReference type="ARBA" id="ARBA00004236"/>
    </source>
</evidence>
<evidence type="ECO:0000256" key="5">
    <source>
        <dbReference type="ARBA" id="ARBA00022448"/>
    </source>
</evidence>
<comment type="subcellular location">
    <subcellularLocation>
        <location evidence="2">Cell membrane</location>
    </subcellularLocation>
</comment>
<dbReference type="InterPro" id="IPR036097">
    <property type="entry name" value="HisK_dim/P_sf"/>
</dbReference>
<accession>A0ABR7Z2C5</accession>
<name>A0ABR7Z2C5_9PSED</name>
<dbReference type="EC" id="2.7.13.3" evidence="3"/>
<dbReference type="InterPro" id="IPR000014">
    <property type="entry name" value="PAS"/>
</dbReference>
<keyword evidence="6" id="KW-1003">Cell membrane</keyword>
<dbReference type="Pfam" id="PF00512">
    <property type="entry name" value="HisKA"/>
    <property type="match status" value="1"/>
</dbReference>
<dbReference type="Gene3D" id="3.30.450.20">
    <property type="entry name" value="PAS domain"/>
    <property type="match status" value="1"/>
</dbReference>
<keyword evidence="16" id="KW-0472">Membrane</keyword>
<evidence type="ECO:0000256" key="17">
    <source>
        <dbReference type="ARBA" id="ARBA00025207"/>
    </source>
</evidence>
<keyword evidence="7" id="KW-0597">Phosphoprotein</keyword>
<dbReference type="InterPro" id="IPR021766">
    <property type="entry name" value="PhoR_N"/>
</dbReference>
<evidence type="ECO:0000256" key="4">
    <source>
        <dbReference type="ARBA" id="ARBA00019665"/>
    </source>
</evidence>
<evidence type="ECO:0000256" key="16">
    <source>
        <dbReference type="ARBA" id="ARBA00023136"/>
    </source>
</evidence>
<evidence type="ECO:0000256" key="12">
    <source>
        <dbReference type="ARBA" id="ARBA00022777"/>
    </source>
</evidence>
<reference evidence="20 21" key="1">
    <citation type="journal article" date="2020" name="Insects">
        <title>Bacteria Belonging to Pseudomonas typographi sp. nov. from the Bark Beetle Ips typographus Have Genomic Potential to Aid in the Host Ecology.</title>
        <authorList>
            <person name="Peral-Aranega E."/>
            <person name="Saati-Santamaria Z."/>
            <person name="Kolarik M."/>
            <person name="Rivas R."/>
            <person name="Garcia-Fraile P."/>
        </authorList>
    </citation>
    <scope>NUCLEOTIDE SEQUENCE [LARGE SCALE GENOMIC DNA]</scope>
    <source>
        <strain evidence="20 21">CA3A</strain>
    </source>
</reference>
<dbReference type="CDD" id="cd00082">
    <property type="entry name" value="HisKA"/>
    <property type="match status" value="1"/>
</dbReference>
<organism evidence="20 21">
    <name type="scientific">Pseudomonas typographi</name>
    <dbReference type="NCBI Taxonomy" id="2715964"/>
    <lineage>
        <taxon>Bacteria</taxon>
        <taxon>Pseudomonadati</taxon>
        <taxon>Pseudomonadota</taxon>
        <taxon>Gammaproteobacteria</taxon>
        <taxon>Pseudomonadales</taxon>
        <taxon>Pseudomonadaceae</taxon>
        <taxon>Pseudomonas</taxon>
    </lineage>
</organism>
<dbReference type="PANTHER" id="PTHR45453">
    <property type="entry name" value="PHOSPHATE REGULON SENSOR PROTEIN PHOR"/>
    <property type="match status" value="1"/>
</dbReference>
<evidence type="ECO:0000256" key="9">
    <source>
        <dbReference type="ARBA" id="ARBA00022679"/>
    </source>
</evidence>
<dbReference type="PROSITE" id="PS50109">
    <property type="entry name" value="HIS_KIN"/>
    <property type="match status" value="1"/>
</dbReference>
<evidence type="ECO:0000313" key="21">
    <source>
        <dbReference type="Proteomes" id="UP000805841"/>
    </source>
</evidence>
<keyword evidence="8" id="KW-0592">Phosphate transport</keyword>
<dbReference type="NCBIfam" id="TIGR02966">
    <property type="entry name" value="phoR_proteo"/>
    <property type="match status" value="1"/>
</dbReference>
<dbReference type="InterPro" id="IPR003661">
    <property type="entry name" value="HisK_dim/P_dom"/>
</dbReference>
<feature type="domain" description="Histidine kinase" evidence="18">
    <location>
        <begin position="212"/>
        <end position="429"/>
    </location>
</feature>
<keyword evidence="9" id="KW-0808">Transferase</keyword>
<dbReference type="InterPro" id="IPR036890">
    <property type="entry name" value="HATPase_C_sf"/>
</dbReference>
<dbReference type="InterPro" id="IPR004358">
    <property type="entry name" value="Sig_transdc_His_kin-like_C"/>
</dbReference>
<evidence type="ECO:0000259" key="18">
    <source>
        <dbReference type="PROSITE" id="PS50109"/>
    </source>
</evidence>
<dbReference type="CDD" id="cd00130">
    <property type="entry name" value="PAS"/>
    <property type="match status" value="1"/>
</dbReference>
<proteinExistence type="predicted"/>
<comment type="function">
    <text evidence="17">Member of the two-component regulatory system PhoR/PhoB involved in the phosphate regulon genes expression. PhoR may function as a membrane-associated protein kinase that phosphorylates PhoB in response to environmental signals.</text>
</comment>
<evidence type="ECO:0000256" key="7">
    <source>
        <dbReference type="ARBA" id="ARBA00022553"/>
    </source>
</evidence>
<dbReference type="Pfam" id="PF02518">
    <property type="entry name" value="HATPase_c"/>
    <property type="match status" value="1"/>
</dbReference>
<evidence type="ECO:0000256" key="10">
    <source>
        <dbReference type="ARBA" id="ARBA00022692"/>
    </source>
</evidence>
<dbReference type="InterPro" id="IPR014310">
    <property type="entry name" value="Sig_transdc_His_kinase_PhoR"/>
</dbReference>
<evidence type="ECO:0000256" key="1">
    <source>
        <dbReference type="ARBA" id="ARBA00000085"/>
    </source>
</evidence>
<dbReference type="Gene3D" id="3.30.565.10">
    <property type="entry name" value="Histidine kinase-like ATPase, C-terminal domain"/>
    <property type="match status" value="1"/>
</dbReference>
<evidence type="ECO:0000256" key="3">
    <source>
        <dbReference type="ARBA" id="ARBA00012438"/>
    </source>
</evidence>
<dbReference type="PRINTS" id="PR00344">
    <property type="entry name" value="BCTRLSENSOR"/>
</dbReference>
<evidence type="ECO:0000256" key="6">
    <source>
        <dbReference type="ARBA" id="ARBA00022475"/>
    </source>
</evidence>
<dbReference type="PANTHER" id="PTHR45453:SF1">
    <property type="entry name" value="PHOSPHATE REGULON SENSOR PROTEIN PHOR"/>
    <property type="match status" value="1"/>
</dbReference>
<evidence type="ECO:0000259" key="19">
    <source>
        <dbReference type="PROSITE" id="PS50112"/>
    </source>
</evidence>
<dbReference type="InterPro" id="IPR003594">
    <property type="entry name" value="HATPase_dom"/>
</dbReference>
<dbReference type="Proteomes" id="UP000805841">
    <property type="component" value="Unassembled WGS sequence"/>
</dbReference>
<keyword evidence="14" id="KW-1133">Transmembrane helix</keyword>
<evidence type="ECO:0000256" key="8">
    <source>
        <dbReference type="ARBA" id="ARBA00022592"/>
    </source>
</evidence>
<dbReference type="InterPro" id="IPR050351">
    <property type="entry name" value="BphY/WalK/GraS-like"/>
</dbReference>
<comment type="caution">
    <text evidence="20">The sequence shown here is derived from an EMBL/GenBank/DDBJ whole genome shotgun (WGS) entry which is preliminary data.</text>
</comment>
<dbReference type="SUPFAM" id="SSF55874">
    <property type="entry name" value="ATPase domain of HSP90 chaperone/DNA topoisomerase II/histidine kinase"/>
    <property type="match status" value="1"/>
</dbReference>
<dbReference type="NCBIfam" id="NF008235">
    <property type="entry name" value="PRK11006.1"/>
    <property type="match status" value="1"/>
</dbReference>
<dbReference type="InterPro" id="IPR013767">
    <property type="entry name" value="PAS_fold"/>
</dbReference>
<evidence type="ECO:0000256" key="15">
    <source>
        <dbReference type="ARBA" id="ARBA00023012"/>
    </source>
</evidence>
<protein>
    <recommendedName>
        <fullName evidence="4">Phosphate regulon sensor protein PhoR</fullName>
        <ecNumber evidence="3">2.7.13.3</ecNumber>
    </recommendedName>
</protein>
<feature type="domain" description="PAS" evidence="19">
    <location>
        <begin position="89"/>
        <end position="133"/>
    </location>
</feature>
<dbReference type="PROSITE" id="PS50112">
    <property type="entry name" value="PAS"/>
    <property type="match status" value="1"/>
</dbReference>
<evidence type="ECO:0000256" key="14">
    <source>
        <dbReference type="ARBA" id="ARBA00022989"/>
    </source>
</evidence>
<evidence type="ECO:0000256" key="11">
    <source>
        <dbReference type="ARBA" id="ARBA00022741"/>
    </source>
</evidence>
<sequence>MNRNWLRALVRHLALLVAACLLVGLATQHIGWSLAAGLGLYLAWTLNQLLRLHRWLQGHAPGEPPPEARGLWGDVFDSIYLIQRRDQRARERLQAVIDRVQESTAALRDGVIMLDSDGNLQWWNHAAEALLGLKSPLDGGQPITNLVRNPRFFEYFHGGNYTDPLEMPSPIHDRLRMQVMVTRYGNNEHLVIVRDVTRLYQLEQMRKDFVANVSHELRTPLTVITGYLETLLDNSEGINPRWLRALQQMQTQGSRMQTLLNDLLLLAKLEATDYPSDNQPVALGPLLKAIRNDALALSGARAHSIIVEAEPGLHLKGSEPELRSAFSNLVFNAVKYTPDNGRIVIRAWQDDHGAHLSVNDSGLGIDAQHIPRLTERFYRVDSSRNADTGGTGLGLAIVKHVLLRHRAQLAITSVPGHGSTFTCHFAAVQIATPAPAS</sequence>
<evidence type="ECO:0000256" key="13">
    <source>
        <dbReference type="ARBA" id="ARBA00022840"/>
    </source>
</evidence>
<comment type="catalytic activity">
    <reaction evidence="1">
        <text>ATP + protein L-histidine = ADP + protein N-phospho-L-histidine.</text>
        <dbReference type="EC" id="2.7.13.3"/>
    </reaction>
</comment>
<dbReference type="InterPro" id="IPR035965">
    <property type="entry name" value="PAS-like_dom_sf"/>
</dbReference>
<dbReference type="Gene3D" id="1.10.287.130">
    <property type="match status" value="1"/>
</dbReference>
<keyword evidence="10" id="KW-0812">Transmembrane</keyword>
<dbReference type="InterPro" id="IPR005467">
    <property type="entry name" value="His_kinase_dom"/>
</dbReference>
<dbReference type="SUPFAM" id="SSF47384">
    <property type="entry name" value="Homodimeric domain of signal transducing histidine kinase"/>
    <property type="match status" value="1"/>
</dbReference>
<keyword evidence="13" id="KW-0067">ATP-binding</keyword>
<gene>
    <name evidence="20" type="primary">phoR</name>
    <name evidence="20" type="ORF">HAQ05_13135</name>
</gene>
<keyword evidence="21" id="KW-1185">Reference proteome</keyword>
<dbReference type="GO" id="GO:0016301">
    <property type="term" value="F:kinase activity"/>
    <property type="evidence" value="ECO:0007669"/>
    <property type="project" value="UniProtKB-KW"/>
</dbReference>
<keyword evidence="15" id="KW-0902">Two-component regulatory system</keyword>
<dbReference type="SMART" id="SM00387">
    <property type="entry name" value="HATPase_c"/>
    <property type="match status" value="1"/>
</dbReference>
<dbReference type="EMBL" id="JAAOCA010000015">
    <property type="protein sequence ID" value="MBD1599644.1"/>
    <property type="molecule type" value="Genomic_DNA"/>
</dbReference>
<dbReference type="Pfam" id="PF11808">
    <property type="entry name" value="PhoR"/>
    <property type="match status" value="1"/>
</dbReference>
<keyword evidence="5" id="KW-0813">Transport</keyword>
<dbReference type="Pfam" id="PF00989">
    <property type="entry name" value="PAS"/>
    <property type="match status" value="1"/>
</dbReference>
<dbReference type="SUPFAM" id="SSF55785">
    <property type="entry name" value="PYP-like sensor domain (PAS domain)"/>
    <property type="match status" value="1"/>
</dbReference>
<keyword evidence="12 20" id="KW-0418">Kinase</keyword>